<dbReference type="OrthoDB" id="5520611at2759"/>
<proteinExistence type="predicted"/>
<feature type="transmembrane region" description="Helical" evidence="1">
    <location>
        <begin position="15"/>
        <end position="32"/>
    </location>
</feature>
<keyword evidence="1" id="KW-1133">Transmembrane helix</keyword>
<keyword evidence="1" id="KW-0472">Membrane</keyword>
<evidence type="ECO:0000313" key="2">
    <source>
        <dbReference type="EMBL" id="RXK34884.1"/>
    </source>
</evidence>
<name>A0A4Q1BB19_TREME</name>
<dbReference type="PANTHER" id="PTHR28060">
    <property type="entry name" value="ATP SYNTHASE SUBUNIT J, MITOCHONDRIAL"/>
    <property type="match status" value="1"/>
</dbReference>
<dbReference type="Pfam" id="PF04911">
    <property type="entry name" value="ATP-synt_J"/>
    <property type="match status" value="1"/>
</dbReference>
<evidence type="ECO:0000313" key="3">
    <source>
        <dbReference type="Proteomes" id="UP000289152"/>
    </source>
</evidence>
<dbReference type="Proteomes" id="UP000289152">
    <property type="component" value="Unassembled WGS sequence"/>
</dbReference>
<dbReference type="GO" id="GO:0045259">
    <property type="term" value="C:proton-transporting ATP synthase complex"/>
    <property type="evidence" value="ECO:0007669"/>
    <property type="project" value="InterPro"/>
</dbReference>
<dbReference type="PANTHER" id="PTHR28060:SF1">
    <property type="entry name" value="ATP SYNTHASE SUBUNIT J, MITOCHONDRIAL"/>
    <property type="match status" value="1"/>
</dbReference>
<dbReference type="GO" id="GO:0046933">
    <property type="term" value="F:proton-transporting ATP synthase activity, rotational mechanism"/>
    <property type="evidence" value="ECO:0007669"/>
    <property type="project" value="TreeGrafter"/>
</dbReference>
<comment type="caution">
    <text evidence="2">The sequence shown here is derived from an EMBL/GenBank/DDBJ whole genome shotgun (WGS) entry which is preliminary data.</text>
</comment>
<dbReference type="FunCoup" id="A0A4Q1BB19">
    <property type="interactions" value="59"/>
</dbReference>
<reference evidence="2 3" key="1">
    <citation type="submission" date="2016-06" db="EMBL/GenBank/DDBJ databases">
        <title>Evolution of pathogenesis and genome organization in the Tremellales.</title>
        <authorList>
            <person name="Cuomo C."/>
            <person name="Litvintseva A."/>
            <person name="Heitman J."/>
            <person name="Chen Y."/>
            <person name="Sun S."/>
            <person name="Springer D."/>
            <person name="Dromer F."/>
            <person name="Young S."/>
            <person name="Zeng Q."/>
            <person name="Chapman S."/>
            <person name="Gujja S."/>
            <person name="Saif S."/>
            <person name="Birren B."/>
        </authorList>
    </citation>
    <scope>NUCLEOTIDE SEQUENCE [LARGE SCALE GENOMIC DNA]</scope>
    <source>
        <strain evidence="2 3">ATCC 28783</strain>
    </source>
</reference>
<dbReference type="InterPro" id="IPR006995">
    <property type="entry name" value="ATP_synth_F0_jsu"/>
</dbReference>
<dbReference type="InParanoid" id="A0A4Q1BB19"/>
<protein>
    <submittedName>
        <fullName evidence="2">F-type H+-transporting ATPase subunit J</fullName>
    </submittedName>
</protein>
<keyword evidence="3" id="KW-1185">Reference proteome</keyword>
<dbReference type="EMBL" id="SDIL01000176">
    <property type="protein sequence ID" value="RXK34884.1"/>
    <property type="molecule type" value="Genomic_DNA"/>
</dbReference>
<organism evidence="2 3">
    <name type="scientific">Tremella mesenterica</name>
    <name type="common">Jelly fungus</name>
    <dbReference type="NCBI Taxonomy" id="5217"/>
    <lineage>
        <taxon>Eukaryota</taxon>
        <taxon>Fungi</taxon>
        <taxon>Dikarya</taxon>
        <taxon>Basidiomycota</taxon>
        <taxon>Agaricomycotina</taxon>
        <taxon>Tremellomycetes</taxon>
        <taxon>Tremellales</taxon>
        <taxon>Tremellaceae</taxon>
        <taxon>Tremella</taxon>
    </lineage>
</organism>
<sequence length="61" mass="6685">MFGLRAWPTPILKPLWPFAVGAAITFFGVVKLQDVALQDPEMAKNPKNPYALAQAKANGHH</sequence>
<evidence type="ECO:0000256" key="1">
    <source>
        <dbReference type="SAM" id="Phobius"/>
    </source>
</evidence>
<dbReference type="STRING" id="5217.A0A4Q1BB19"/>
<gene>
    <name evidence="2" type="ORF">M231_07848</name>
</gene>
<accession>A0A4Q1BB19</accession>
<keyword evidence="1" id="KW-0812">Transmembrane</keyword>
<dbReference type="AlphaFoldDB" id="A0A4Q1BB19"/>